<dbReference type="Proteomes" id="UP000294506">
    <property type="component" value="Unassembled WGS sequence"/>
</dbReference>
<evidence type="ECO:0000256" key="1">
    <source>
        <dbReference type="SAM" id="MobiDB-lite"/>
    </source>
</evidence>
<feature type="compositionally biased region" description="Polar residues" evidence="1">
    <location>
        <begin position="12"/>
        <end position="32"/>
    </location>
</feature>
<dbReference type="RefSeq" id="WP_133726687.1">
    <property type="nucleotide sequence ID" value="NZ_SOAN01000015.1"/>
</dbReference>
<sequence>MSDMKSKLANRRAQQQASEPKPTFTQAQGSAEQTKRTSYDLPVSVHRRLKLAAVEQDRTQVSILIEALDVWHEKQL</sequence>
<evidence type="ECO:0008006" key="4">
    <source>
        <dbReference type="Google" id="ProtNLM"/>
    </source>
</evidence>
<organism evidence="2 3">
    <name type="scientific">Nesterenkonia aurantiaca</name>
    <dbReference type="NCBI Taxonomy" id="1436010"/>
    <lineage>
        <taxon>Bacteria</taxon>
        <taxon>Bacillati</taxon>
        <taxon>Actinomycetota</taxon>
        <taxon>Actinomycetes</taxon>
        <taxon>Micrococcales</taxon>
        <taxon>Micrococcaceae</taxon>
        <taxon>Nesterenkonia</taxon>
    </lineage>
</organism>
<evidence type="ECO:0000313" key="2">
    <source>
        <dbReference type="EMBL" id="TDS82346.1"/>
    </source>
</evidence>
<reference evidence="2 3" key="1">
    <citation type="submission" date="2019-03" db="EMBL/GenBank/DDBJ databases">
        <title>Genomic Encyclopedia of Type Strains, Phase III (KMG-III): the genomes of soil and plant-associated and newly described type strains.</title>
        <authorList>
            <person name="Whitman W."/>
        </authorList>
    </citation>
    <scope>NUCLEOTIDE SEQUENCE [LARGE SCALE GENOMIC DNA]</scope>
    <source>
        <strain evidence="2 3">DSM 27373</strain>
    </source>
</reference>
<keyword evidence="3" id="KW-1185">Reference proteome</keyword>
<feature type="region of interest" description="Disordered" evidence="1">
    <location>
        <begin position="1"/>
        <end position="39"/>
    </location>
</feature>
<gene>
    <name evidence="2" type="ORF">EV640_1153</name>
</gene>
<dbReference type="AlphaFoldDB" id="A0A4R7FUR6"/>
<dbReference type="SUPFAM" id="SSF47598">
    <property type="entry name" value="Ribbon-helix-helix"/>
    <property type="match status" value="1"/>
</dbReference>
<dbReference type="InterPro" id="IPR010985">
    <property type="entry name" value="Ribbon_hlx_hlx"/>
</dbReference>
<accession>A0A4R7FUR6</accession>
<dbReference type="InterPro" id="IPR013321">
    <property type="entry name" value="Arc_rbn_hlx_hlx"/>
</dbReference>
<protein>
    <recommendedName>
        <fullName evidence="4">ParG protein</fullName>
    </recommendedName>
</protein>
<dbReference type="GO" id="GO:0006355">
    <property type="term" value="P:regulation of DNA-templated transcription"/>
    <property type="evidence" value="ECO:0007669"/>
    <property type="project" value="InterPro"/>
</dbReference>
<comment type="caution">
    <text evidence="2">The sequence shown here is derived from an EMBL/GenBank/DDBJ whole genome shotgun (WGS) entry which is preliminary data.</text>
</comment>
<proteinExistence type="predicted"/>
<evidence type="ECO:0000313" key="3">
    <source>
        <dbReference type="Proteomes" id="UP000294506"/>
    </source>
</evidence>
<dbReference type="EMBL" id="SOAN01000015">
    <property type="protein sequence ID" value="TDS82346.1"/>
    <property type="molecule type" value="Genomic_DNA"/>
</dbReference>
<name>A0A4R7FUR6_9MICC</name>
<dbReference type="Gene3D" id="1.10.1220.10">
    <property type="entry name" value="Met repressor-like"/>
    <property type="match status" value="1"/>
</dbReference>